<reference evidence="3" key="1">
    <citation type="submission" date="2014-09" db="EMBL/GenBank/DDBJ databases">
        <authorList>
            <person name="Gomez-Valero L."/>
        </authorList>
    </citation>
    <scope>NUCLEOTIDE SEQUENCE [LARGE SCALE GENOMIC DNA]</scope>
    <source>
        <strain evidence="3">ATCC35250</strain>
    </source>
</reference>
<dbReference type="HOGENOM" id="CLU_535059_0_0_6"/>
<dbReference type="Pfam" id="PF13519">
    <property type="entry name" value="VWA_2"/>
    <property type="match status" value="1"/>
</dbReference>
<dbReference type="AlphaFoldDB" id="A0A0A8URJ8"/>
<evidence type="ECO:0000259" key="1">
    <source>
        <dbReference type="Pfam" id="PF13519"/>
    </source>
</evidence>
<dbReference type="OrthoDB" id="5648632at2"/>
<dbReference type="EMBL" id="LN681225">
    <property type="protein sequence ID" value="CEK11373.1"/>
    <property type="molecule type" value="Genomic_DNA"/>
</dbReference>
<name>A0A0A8URJ8_LEGHA</name>
<protein>
    <recommendedName>
        <fullName evidence="1">VWFA domain-containing protein</fullName>
    </recommendedName>
</protein>
<gene>
    <name evidence="2" type="ORF">LHA_2356</name>
</gene>
<evidence type="ECO:0000313" key="2">
    <source>
        <dbReference type="EMBL" id="CEK11373.1"/>
    </source>
</evidence>
<dbReference type="KEGG" id="lha:LHA_2356"/>
<dbReference type="RefSeq" id="WP_045106587.1">
    <property type="nucleotide sequence ID" value="NZ_LN681225.1"/>
</dbReference>
<dbReference type="SUPFAM" id="SSF53300">
    <property type="entry name" value="vWA-like"/>
    <property type="match status" value="1"/>
</dbReference>
<organism evidence="2 3">
    <name type="scientific">Legionella hackeliae</name>
    <dbReference type="NCBI Taxonomy" id="449"/>
    <lineage>
        <taxon>Bacteria</taxon>
        <taxon>Pseudomonadati</taxon>
        <taxon>Pseudomonadota</taxon>
        <taxon>Gammaproteobacteria</taxon>
        <taxon>Legionellales</taxon>
        <taxon>Legionellaceae</taxon>
        <taxon>Legionella</taxon>
    </lineage>
</organism>
<sequence>MHLVNDVLRTKNMIELLQAMGINLEGTEMVCNNERVIFNPETVKDGEILGSALQKLLQKDTKKPPFKRVTLANLIAEDIAVATSSDNATAETHKKSCLAILGVLETIGLEETLDKEQEYFEIKFPSPVYAPLFSSLTYKYISIQDEKIIFNIKEYLKDHKEELILIDSKKPYLFAHSESFESKKIFYAEKKVSDDTVEVTPFFFVPSSLTPPVYHFNLDTSDSMGTTDSMEGTRLKTLKRSVIQFAKALFEFQPDAVINLSQFNDTTKNVGVYRKKDIDQLCDDVNKLRATGLTCLYDTTLKLLSYLAKSNQHNNVLLFTDGENTVGKSEEQIEALKLAISSLKKGSPLPLARNKVCVVSYDVNQPDIMHEVAELFHSSIVKTQTVDFTNALSKGELQTLAAVRELLTCRIGVVGNSNSNMQLEEYVLSCDMSGQFTPLEPKLCKNNESLSVTIIDGNGKTLLEDNKSLAEKPVETVLPGSAKVATQIGVFSYTDTKPKQTDVTYQYNI</sequence>
<dbReference type="InterPro" id="IPR002035">
    <property type="entry name" value="VWF_A"/>
</dbReference>
<dbReference type="PATRIC" id="fig|449.7.peg.102"/>
<feature type="domain" description="VWFA" evidence="1">
    <location>
        <begin position="218"/>
        <end position="323"/>
    </location>
</feature>
<proteinExistence type="predicted"/>
<accession>A0A0A8URJ8</accession>
<dbReference type="Proteomes" id="UP000032803">
    <property type="component" value="Chromosome I"/>
</dbReference>
<dbReference type="InterPro" id="IPR036465">
    <property type="entry name" value="vWFA_dom_sf"/>
</dbReference>
<dbReference type="CDD" id="cd00198">
    <property type="entry name" value="vWFA"/>
    <property type="match status" value="1"/>
</dbReference>
<dbReference type="Gene3D" id="3.40.50.410">
    <property type="entry name" value="von Willebrand factor, type A domain"/>
    <property type="match status" value="1"/>
</dbReference>
<evidence type="ECO:0000313" key="3">
    <source>
        <dbReference type="Proteomes" id="UP000032803"/>
    </source>
</evidence>
<keyword evidence="3" id="KW-1185">Reference proteome</keyword>